<evidence type="ECO:0000256" key="1">
    <source>
        <dbReference type="ARBA" id="ARBA00023125"/>
    </source>
</evidence>
<evidence type="ECO:0008006" key="11">
    <source>
        <dbReference type="Google" id="ProtNLM"/>
    </source>
</evidence>
<evidence type="ECO:0000256" key="5">
    <source>
        <dbReference type="SAM" id="Coils"/>
    </source>
</evidence>
<evidence type="ECO:0000259" key="6">
    <source>
        <dbReference type="PROSITE" id="PS50110"/>
    </source>
</evidence>
<dbReference type="PANTHER" id="PTHR48111:SF15">
    <property type="entry name" value="OMPR SUBFAMILY"/>
    <property type="match status" value="1"/>
</dbReference>
<dbReference type="PROSITE" id="PS50110">
    <property type="entry name" value="RESPONSE_REGULATORY"/>
    <property type="match status" value="1"/>
</dbReference>
<comment type="caution">
    <text evidence="9">The sequence shown here is derived from an EMBL/GenBank/DDBJ whole genome shotgun (WGS) entry which is preliminary data.</text>
</comment>
<dbReference type="InterPro" id="IPR016032">
    <property type="entry name" value="Sig_transdc_resp-reg_C-effctor"/>
</dbReference>
<feature type="coiled-coil region" evidence="5">
    <location>
        <begin position="272"/>
        <end position="299"/>
    </location>
</feature>
<dbReference type="Gene3D" id="1.20.120.160">
    <property type="entry name" value="HPT domain"/>
    <property type="match status" value="1"/>
</dbReference>
<accession>A0A139X138</accession>
<evidence type="ECO:0000313" key="9">
    <source>
        <dbReference type="EMBL" id="KYC38429.1"/>
    </source>
</evidence>
<dbReference type="PANTHER" id="PTHR48111">
    <property type="entry name" value="REGULATOR OF RPOS"/>
    <property type="match status" value="1"/>
</dbReference>
<dbReference type="InterPro" id="IPR001789">
    <property type="entry name" value="Sig_transdc_resp-reg_receiver"/>
</dbReference>
<dbReference type="GO" id="GO:0000156">
    <property type="term" value="F:phosphorelay response regulator activity"/>
    <property type="evidence" value="ECO:0007669"/>
    <property type="project" value="TreeGrafter"/>
</dbReference>
<organism evidence="9 10">
    <name type="scientific">Scytonema hofmannii PCC 7110</name>
    <dbReference type="NCBI Taxonomy" id="128403"/>
    <lineage>
        <taxon>Bacteria</taxon>
        <taxon>Bacillati</taxon>
        <taxon>Cyanobacteriota</taxon>
        <taxon>Cyanophyceae</taxon>
        <taxon>Nostocales</taxon>
        <taxon>Scytonemataceae</taxon>
        <taxon>Scytonema</taxon>
    </lineage>
</organism>
<dbReference type="CDD" id="cd00383">
    <property type="entry name" value="trans_reg_C"/>
    <property type="match status" value="1"/>
</dbReference>
<dbReference type="InterPro" id="IPR001867">
    <property type="entry name" value="OmpR/PhoB-type_DNA-bd"/>
</dbReference>
<dbReference type="GO" id="GO:0005829">
    <property type="term" value="C:cytosol"/>
    <property type="evidence" value="ECO:0007669"/>
    <property type="project" value="TreeGrafter"/>
</dbReference>
<evidence type="ECO:0000256" key="2">
    <source>
        <dbReference type="PROSITE-ProRule" id="PRU00110"/>
    </source>
</evidence>
<dbReference type="InterPro" id="IPR036641">
    <property type="entry name" value="HPT_dom_sf"/>
</dbReference>
<dbReference type="Pfam" id="PF00072">
    <property type="entry name" value="Response_reg"/>
    <property type="match status" value="1"/>
</dbReference>
<feature type="domain" description="OmpR/PhoB-type" evidence="8">
    <location>
        <begin position="72"/>
        <end position="170"/>
    </location>
</feature>
<evidence type="ECO:0000256" key="4">
    <source>
        <dbReference type="PROSITE-ProRule" id="PRU01091"/>
    </source>
</evidence>
<keyword evidence="2" id="KW-0597">Phosphoprotein</keyword>
<dbReference type="Gene3D" id="3.40.50.2300">
    <property type="match status" value="1"/>
</dbReference>
<dbReference type="Gene3D" id="1.10.10.10">
    <property type="entry name" value="Winged helix-like DNA-binding domain superfamily/Winged helix DNA-binding domain"/>
    <property type="match status" value="1"/>
</dbReference>
<dbReference type="SUPFAM" id="SSF47226">
    <property type="entry name" value="Histidine-containing phosphotransfer domain, HPT domain"/>
    <property type="match status" value="1"/>
</dbReference>
<dbReference type="PROSITE" id="PS51755">
    <property type="entry name" value="OMPR_PHOB"/>
    <property type="match status" value="1"/>
</dbReference>
<feature type="domain" description="Response regulatory" evidence="6">
    <location>
        <begin position="1"/>
        <end position="64"/>
    </location>
</feature>
<dbReference type="GO" id="GO:0006355">
    <property type="term" value="P:regulation of DNA-templated transcription"/>
    <property type="evidence" value="ECO:0007669"/>
    <property type="project" value="InterPro"/>
</dbReference>
<dbReference type="GO" id="GO:0000976">
    <property type="term" value="F:transcription cis-regulatory region binding"/>
    <property type="evidence" value="ECO:0007669"/>
    <property type="project" value="TreeGrafter"/>
</dbReference>
<protein>
    <recommendedName>
        <fullName evidence="11">Transcriptional regulator</fullName>
    </recommendedName>
</protein>
<keyword evidence="10" id="KW-1185">Reference proteome</keyword>
<name>A0A139X138_9CYAN</name>
<dbReference type="InterPro" id="IPR011006">
    <property type="entry name" value="CheY-like_superfamily"/>
</dbReference>
<dbReference type="InterPro" id="IPR008207">
    <property type="entry name" value="Sig_transdc_His_kin_Hpt_dom"/>
</dbReference>
<feature type="modified residue" description="Phosphohistidine" evidence="2">
    <location>
        <position position="243"/>
    </location>
</feature>
<feature type="DNA-binding region" description="OmpR/PhoB-type" evidence="4">
    <location>
        <begin position="72"/>
        <end position="170"/>
    </location>
</feature>
<evidence type="ECO:0000256" key="3">
    <source>
        <dbReference type="PROSITE-ProRule" id="PRU00169"/>
    </source>
</evidence>
<dbReference type="Pfam" id="PF00486">
    <property type="entry name" value="Trans_reg_C"/>
    <property type="match status" value="1"/>
</dbReference>
<dbReference type="Pfam" id="PF01627">
    <property type="entry name" value="Hpt"/>
    <property type="match status" value="1"/>
</dbReference>
<dbReference type="AlphaFoldDB" id="A0A139X138"/>
<sequence>MLPKLDGLKFCRQLRDRGDSIPVMLLTALDSSTSKVIGLDAGADDYVVKPFDTNELLARIRALIRRGTPVLSSVIQAGNIRLDSSSCRVTCDGQLLHLTAKEYAILELLLRNSHRIFSQKYLLDYLWAAEEIRFENTVRAHIKGLRQKLKKAEADGLIETVYGLGYRFKLGEDEVKNQATATVHSQTVADDPQPEISSALAAIWQRFKPKYSAHVTILEQAITNLVAGTLTEEQGQQAQQEAHLLIGSLASFGFAKASRLCREIEQIFRAGIKDSLAQVERLSQLVVALRQELEQAAAMEPPAQKKRLF</sequence>
<dbReference type="SUPFAM" id="SSF46894">
    <property type="entry name" value="C-terminal effector domain of the bipartite response regulators"/>
    <property type="match status" value="1"/>
</dbReference>
<keyword evidence="5" id="KW-0175">Coiled coil</keyword>
<gene>
    <name evidence="9" type="ORF">WA1_37265</name>
</gene>
<dbReference type="GO" id="GO:0032993">
    <property type="term" value="C:protein-DNA complex"/>
    <property type="evidence" value="ECO:0007669"/>
    <property type="project" value="TreeGrafter"/>
</dbReference>
<dbReference type="SUPFAM" id="SSF52172">
    <property type="entry name" value="CheY-like"/>
    <property type="match status" value="1"/>
</dbReference>
<evidence type="ECO:0000259" key="7">
    <source>
        <dbReference type="PROSITE" id="PS50894"/>
    </source>
</evidence>
<dbReference type="RefSeq" id="WP_066613146.1">
    <property type="nucleotide sequence ID" value="NZ_KQ976354.1"/>
</dbReference>
<evidence type="ECO:0000313" key="10">
    <source>
        <dbReference type="Proteomes" id="UP000076925"/>
    </source>
</evidence>
<reference evidence="9 10" key="1">
    <citation type="journal article" date="2013" name="Genome Biol. Evol.">
        <title>Genomes of Stigonematalean cyanobacteria (subsection V) and the evolution of oxygenic photosynthesis from prokaryotes to plastids.</title>
        <authorList>
            <person name="Dagan T."/>
            <person name="Roettger M."/>
            <person name="Stucken K."/>
            <person name="Landan G."/>
            <person name="Koch R."/>
            <person name="Major P."/>
            <person name="Gould S.B."/>
            <person name="Goremykin V.V."/>
            <person name="Rippka R."/>
            <person name="Tandeau de Marsac N."/>
            <person name="Gugger M."/>
            <person name="Lockhart P.J."/>
            <person name="Allen J.F."/>
            <person name="Brune I."/>
            <person name="Maus I."/>
            <person name="Puhler A."/>
            <person name="Martin W.F."/>
        </authorList>
    </citation>
    <scope>NUCLEOTIDE SEQUENCE [LARGE SCALE GENOMIC DNA]</scope>
    <source>
        <strain evidence="9 10">PCC 7110</strain>
    </source>
</reference>
<evidence type="ECO:0000259" key="8">
    <source>
        <dbReference type="PROSITE" id="PS51755"/>
    </source>
</evidence>
<keyword evidence="1 4" id="KW-0238">DNA-binding</keyword>
<dbReference type="EMBL" id="ANNX02000041">
    <property type="protein sequence ID" value="KYC38429.1"/>
    <property type="molecule type" value="Genomic_DNA"/>
</dbReference>
<dbReference type="InterPro" id="IPR039420">
    <property type="entry name" value="WalR-like"/>
</dbReference>
<dbReference type="SMART" id="SM00862">
    <property type="entry name" value="Trans_reg_C"/>
    <property type="match status" value="1"/>
</dbReference>
<comment type="caution">
    <text evidence="3">Lacks conserved residue(s) required for the propagation of feature annotation.</text>
</comment>
<dbReference type="STRING" id="128403.WA1_37265"/>
<dbReference type="Proteomes" id="UP000076925">
    <property type="component" value="Unassembled WGS sequence"/>
</dbReference>
<dbReference type="PROSITE" id="PS50894">
    <property type="entry name" value="HPT"/>
    <property type="match status" value="1"/>
</dbReference>
<dbReference type="InterPro" id="IPR036388">
    <property type="entry name" value="WH-like_DNA-bd_sf"/>
</dbReference>
<dbReference type="OrthoDB" id="483651at2"/>
<proteinExistence type="predicted"/>
<feature type="domain" description="HPt" evidence="7">
    <location>
        <begin position="196"/>
        <end position="303"/>
    </location>
</feature>